<organism evidence="3 4">
    <name type="scientific">Corallococcus sicarius</name>
    <dbReference type="NCBI Taxonomy" id="2316726"/>
    <lineage>
        <taxon>Bacteria</taxon>
        <taxon>Pseudomonadati</taxon>
        <taxon>Myxococcota</taxon>
        <taxon>Myxococcia</taxon>
        <taxon>Myxococcales</taxon>
        <taxon>Cystobacterineae</taxon>
        <taxon>Myxococcaceae</taxon>
        <taxon>Corallococcus</taxon>
    </lineage>
</organism>
<name>A0A3A8NRL2_9BACT</name>
<dbReference type="PANTHER" id="PTHR36435:SF1">
    <property type="entry name" value="CAAX AMINO TERMINAL PROTEASE FAMILY PROTEIN"/>
    <property type="match status" value="1"/>
</dbReference>
<gene>
    <name evidence="3" type="ORF">D7X12_15280</name>
</gene>
<dbReference type="InterPro" id="IPR003675">
    <property type="entry name" value="Rce1/LyrA-like_dom"/>
</dbReference>
<dbReference type="Pfam" id="PF02517">
    <property type="entry name" value="Rce1-like"/>
    <property type="match status" value="1"/>
</dbReference>
<keyword evidence="1" id="KW-0472">Membrane</keyword>
<evidence type="ECO:0000313" key="4">
    <source>
        <dbReference type="Proteomes" id="UP000273405"/>
    </source>
</evidence>
<feature type="transmembrane region" description="Helical" evidence="1">
    <location>
        <begin position="186"/>
        <end position="202"/>
    </location>
</feature>
<reference evidence="4" key="1">
    <citation type="submission" date="2018-09" db="EMBL/GenBank/DDBJ databases">
        <authorList>
            <person name="Livingstone P.G."/>
            <person name="Whitworth D.E."/>
        </authorList>
    </citation>
    <scope>NUCLEOTIDE SEQUENCE [LARGE SCALE GENOMIC DNA]</scope>
    <source>
        <strain evidence="4">CA040B</strain>
    </source>
</reference>
<feature type="domain" description="CAAX prenyl protease 2/Lysostaphin resistance protein A-like" evidence="2">
    <location>
        <begin position="154"/>
        <end position="241"/>
    </location>
</feature>
<accession>A0A3A8NRL2</accession>
<keyword evidence="4" id="KW-1185">Reference proteome</keyword>
<dbReference type="InterPro" id="IPR052710">
    <property type="entry name" value="CAAX_protease"/>
</dbReference>
<feature type="transmembrane region" description="Helical" evidence="1">
    <location>
        <begin position="12"/>
        <end position="37"/>
    </location>
</feature>
<dbReference type="GO" id="GO:0080120">
    <property type="term" value="P:CAAX-box protein maturation"/>
    <property type="evidence" value="ECO:0007669"/>
    <property type="project" value="UniProtKB-ARBA"/>
</dbReference>
<dbReference type="Proteomes" id="UP000273405">
    <property type="component" value="Unassembled WGS sequence"/>
</dbReference>
<feature type="transmembrane region" description="Helical" evidence="1">
    <location>
        <begin position="108"/>
        <end position="134"/>
    </location>
</feature>
<feature type="transmembrane region" description="Helical" evidence="1">
    <location>
        <begin position="262"/>
        <end position="279"/>
    </location>
</feature>
<dbReference type="GO" id="GO:0006508">
    <property type="term" value="P:proteolysis"/>
    <property type="evidence" value="ECO:0007669"/>
    <property type="project" value="UniProtKB-KW"/>
</dbReference>
<keyword evidence="1" id="KW-1133">Transmembrane helix</keyword>
<keyword evidence="3" id="KW-0645">Protease</keyword>
<keyword evidence="1" id="KW-0812">Transmembrane</keyword>
<keyword evidence="3" id="KW-0378">Hydrolase</keyword>
<protein>
    <submittedName>
        <fullName evidence="3">CPBP family intramembrane metalloprotease</fullName>
    </submittedName>
</protein>
<comment type="caution">
    <text evidence="3">The sequence shown here is derived from an EMBL/GenBank/DDBJ whole genome shotgun (WGS) entry which is preliminary data.</text>
</comment>
<proteinExistence type="predicted"/>
<sequence>MPSAPAKPPRVWTVALAFVLALGVIMVVGSVIVGIAVTRELLRTGGNPQDPAAVTALLEQLKFLPWVLVAGAAVSSTTFICTALLGGALSPQPLRERLRLQAGASLPAWAWGVAVVGCIALGQALESLSILTGVWQWTTALKVVEESRQAPPGLFALLLLFGAVGAGTGEELFFRGYMQTRLVQRWGRVAGLAVSATVFGLIHMDPIHTPIALVLGVFLGWLAERTGSVRLPIVVHVLNNATSFLLTRYVTPFSQMPASANLSLVVGCSLLAVGALVLLRRTSTSPGEARTELASS</sequence>
<feature type="transmembrane region" description="Helical" evidence="1">
    <location>
        <begin position="154"/>
        <end position="174"/>
    </location>
</feature>
<dbReference type="GO" id="GO:0008237">
    <property type="term" value="F:metallopeptidase activity"/>
    <property type="evidence" value="ECO:0007669"/>
    <property type="project" value="UniProtKB-KW"/>
</dbReference>
<evidence type="ECO:0000256" key="1">
    <source>
        <dbReference type="SAM" id="Phobius"/>
    </source>
</evidence>
<dbReference type="AlphaFoldDB" id="A0A3A8NRL2"/>
<feature type="transmembrane region" description="Helical" evidence="1">
    <location>
        <begin position="63"/>
        <end position="87"/>
    </location>
</feature>
<evidence type="ECO:0000313" key="3">
    <source>
        <dbReference type="EMBL" id="RKH42622.1"/>
    </source>
</evidence>
<dbReference type="GO" id="GO:0004175">
    <property type="term" value="F:endopeptidase activity"/>
    <property type="evidence" value="ECO:0007669"/>
    <property type="project" value="UniProtKB-ARBA"/>
</dbReference>
<dbReference type="PANTHER" id="PTHR36435">
    <property type="entry name" value="SLR1288 PROTEIN"/>
    <property type="match status" value="1"/>
</dbReference>
<keyword evidence="3" id="KW-0482">Metalloprotease</keyword>
<dbReference type="EMBL" id="RAWG01000083">
    <property type="protein sequence ID" value="RKH42622.1"/>
    <property type="molecule type" value="Genomic_DNA"/>
</dbReference>
<evidence type="ECO:0000259" key="2">
    <source>
        <dbReference type="Pfam" id="PF02517"/>
    </source>
</evidence>